<proteinExistence type="predicted"/>
<sequence>MGGSKVANQKDKRAENVTQTFVKGAFILSLAGLIAKILSAFFRIPLGNLIGDTGMGYYQSAYPVYTLLTTIATAGVPATLAKMVAEKRVLGDYEAAQDIFKNTLKFMAVMGVVLTATILLGSSWMLRFFGWAPETIYSLWGLGLIPVIVCLLGVFRGYFQGRQEMLPIAIAQVLENTGRVVVGLSLAFFFFPHLGHAAGGASFGGVVGGALALILLMRVYKKQLPSIKKEIQESSSKVRLSFSEVVKKVCELAIPIAIGSGGMAVITFLDSAFVIQTLTQKGMSVEVANQSFGQLGKISTFINLPLTFGMALVTGLIPAIAEAVARKDKKEIQTKVELGIRIAILIALPASVGLAVLSKPIMRFIYANAPSGALLLTLSAIGLTFMIITQIFIGILQGVGKVWQPVIGIILAGLTKAVLVVVLVASPLEVGGAALSTIIAYMIFAIYTYFAMKKYTGYQLNKNLVVMKPLLSSVVMGIVTFGAYSLLRHPIGEATLLQNATLTLIGVTVGGSIYLMMLFVVGALTKQELNEMLNKKEK</sequence>
<evidence type="ECO:0000313" key="2">
    <source>
        <dbReference type="Proteomes" id="UP000224460"/>
    </source>
</evidence>
<gene>
    <name evidence="1" type="ORF">CS063_15095</name>
</gene>
<keyword evidence="2" id="KW-1185">Reference proteome</keyword>
<dbReference type="EMBL" id="PEDL01000024">
    <property type="protein sequence ID" value="PHV69569.1"/>
    <property type="molecule type" value="Genomic_DNA"/>
</dbReference>
<comment type="caution">
    <text evidence="1">The sequence shown here is derived from an EMBL/GenBank/DDBJ whole genome shotgun (WGS) entry which is preliminary data.</text>
</comment>
<reference evidence="1" key="1">
    <citation type="submission" date="2017-10" db="EMBL/GenBank/DDBJ databases">
        <title>Genome sequence of cellulolytic Lachnospiraceae bacterium XHS1971 isolated from hotspring sediment.</title>
        <authorList>
            <person name="Vasudevan G."/>
            <person name="Joshi A.J."/>
            <person name="Hivarkar S."/>
            <person name="Lanjekar V.B."/>
            <person name="Dhakephalkar P.K."/>
            <person name="Dagar S."/>
        </authorList>
    </citation>
    <scope>NUCLEOTIDE SEQUENCE</scope>
    <source>
        <strain evidence="1">XHS1971</strain>
    </source>
</reference>
<evidence type="ECO:0000313" key="1">
    <source>
        <dbReference type="EMBL" id="PHV69569.1"/>
    </source>
</evidence>
<organism evidence="1 2">
    <name type="scientific">Sporanaerobium hydrogeniformans</name>
    <dbReference type="NCBI Taxonomy" id="3072179"/>
    <lineage>
        <taxon>Bacteria</taxon>
        <taxon>Bacillati</taxon>
        <taxon>Bacillota</taxon>
        <taxon>Clostridia</taxon>
        <taxon>Lachnospirales</taxon>
        <taxon>Lachnospiraceae</taxon>
        <taxon>Sporanaerobium</taxon>
    </lineage>
</organism>
<protein>
    <submittedName>
        <fullName evidence="1">Uncharacterized protein</fullName>
    </submittedName>
</protein>
<dbReference type="Proteomes" id="UP000224460">
    <property type="component" value="Unassembled WGS sequence"/>
</dbReference>
<name>A0AC61D8F5_9FIRM</name>
<accession>A0AC61D8F5</accession>